<name>A0A0F6H6G0_LEPIR</name>
<feature type="domain" description="GTPase-associated system helical" evidence="1">
    <location>
        <begin position="202"/>
        <end position="358"/>
    </location>
</feature>
<evidence type="ECO:0000313" key="3">
    <source>
        <dbReference type="Proteomes" id="UP000006324"/>
    </source>
</evidence>
<evidence type="ECO:0000259" key="1">
    <source>
        <dbReference type="Pfam" id="PF19994"/>
    </source>
</evidence>
<dbReference type="Proteomes" id="UP000006324">
    <property type="component" value="Unassembled WGS sequence"/>
</dbReference>
<organism evidence="2 3">
    <name type="scientific">Leptospira interrogans str. UI 12621</name>
    <dbReference type="NCBI Taxonomy" id="1049937"/>
    <lineage>
        <taxon>Bacteria</taxon>
        <taxon>Pseudomonadati</taxon>
        <taxon>Spirochaetota</taxon>
        <taxon>Spirochaetia</taxon>
        <taxon>Leptospirales</taxon>
        <taxon>Leptospiraceae</taxon>
        <taxon>Leptospira</taxon>
    </lineage>
</organism>
<accession>A0A0F6H6G0</accession>
<dbReference type="RefSeq" id="WP_002120690.1">
    <property type="nucleotide sequence ID" value="NZ_AHNQ02000034.1"/>
</dbReference>
<comment type="caution">
    <text evidence="2">The sequence shown here is derived from an EMBL/GenBank/DDBJ whole genome shotgun (WGS) entry which is preliminary data.</text>
</comment>
<gene>
    <name evidence="2" type="ORF">LEP1GSC104_2113</name>
</gene>
<dbReference type="EMBL" id="AHNQ02000034">
    <property type="protein sequence ID" value="EKO23813.1"/>
    <property type="molecule type" value="Genomic_DNA"/>
</dbReference>
<dbReference type="Pfam" id="PF19994">
    <property type="entry name" value="GASH"/>
    <property type="match status" value="2"/>
</dbReference>
<protein>
    <recommendedName>
        <fullName evidence="1">GTPase-associated system helical domain-containing protein</fullName>
    </recommendedName>
</protein>
<feature type="domain" description="GTPase-associated system helical" evidence="1">
    <location>
        <begin position="5"/>
        <end position="134"/>
    </location>
</feature>
<sequence>MIELNLADHYKLAGLNPGPEIINLRKESFDKISSELNNAKIIELVRIYFGFPTTKEFDWFRNGFAEKDSSFTLIDNQNEAAVLAAALLRSAMDKFPLTSLALVCGSVGGMRKIKIQISLLEEANQTLQRHSIKEREKLDIDLKIIKPSGKSKFPNSIDAMPNSSDWPKFVESLKLLNSESTEANRVLGTQVSGILQLLITEGVFLKEEVNILWWHIGGYSRILENPFSELSINLGIPLAGLELADLSQSLTGPVSARALLHRTLITIKKVKPTKETVSIKEIVNEFPIEKYSKLGLNDNIKNYPEFCPVLYGFYKCFEIGDPTAWGTSYKRDTHLDSQSSFAPLDLAMQVYRERLILRELSKNV</sequence>
<evidence type="ECO:0000313" key="2">
    <source>
        <dbReference type="EMBL" id="EKO23813.1"/>
    </source>
</evidence>
<proteinExistence type="predicted"/>
<dbReference type="InterPro" id="IPR045523">
    <property type="entry name" value="GASH"/>
</dbReference>
<dbReference type="AlphaFoldDB" id="A0A0F6H6G0"/>
<reference evidence="2 3" key="1">
    <citation type="submission" date="2012-09" db="EMBL/GenBank/DDBJ databases">
        <authorList>
            <person name="Harkins D.M."/>
            <person name="Durkin A.S."/>
            <person name="Brinkac L.M."/>
            <person name="Selengut J.D."/>
            <person name="Sanka R."/>
            <person name="DePew J."/>
            <person name="Purushe J."/>
            <person name="Chanthongthip A."/>
            <person name="Lattana O."/>
            <person name="Phetsouvanh R."/>
            <person name="Newton P.N."/>
            <person name="Vinetz J.M."/>
            <person name="Sutton G.G."/>
            <person name="Nelson W.C."/>
            <person name="Fouts D.E."/>
        </authorList>
    </citation>
    <scope>NUCLEOTIDE SEQUENCE [LARGE SCALE GENOMIC DNA]</scope>
    <source>
        <strain evidence="2 3">UI 12621</strain>
    </source>
</reference>